<dbReference type="FunFam" id="1.20.1310.10:FF:000002">
    <property type="entry name" value="cullin-3 isoform X1"/>
    <property type="match status" value="1"/>
</dbReference>
<dbReference type="GO" id="GO:0031625">
    <property type="term" value="F:ubiquitin protein ligase binding"/>
    <property type="evidence" value="ECO:0007669"/>
    <property type="project" value="InterPro"/>
</dbReference>
<comment type="similarity">
    <text evidence="2 6 7">Belongs to the cullin family.</text>
</comment>
<evidence type="ECO:0000313" key="10">
    <source>
        <dbReference type="EMBL" id="KAJ3485716.1"/>
    </source>
</evidence>
<evidence type="ECO:0000256" key="2">
    <source>
        <dbReference type="ARBA" id="ARBA00006019"/>
    </source>
</evidence>
<dbReference type="Gene3D" id="1.10.10.10">
    <property type="entry name" value="Winged helix-like DNA-binding domain superfamily/Winged helix DNA-binding domain"/>
    <property type="match status" value="2"/>
</dbReference>
<dbReference type="GO" id="GO:0031461">
    <property type="term" value="C:cullin-RING ubiquitin ligase complex"/>
    <property type="evidence" value="ECO:0007669"/>
    <property type="project" value="InterPro"/>
</dbReference>
<evidence type="ECO:0000256" key="4">
    <source>
        <dbReference type="ARBA" id="ARBA00022786"/>
    </source>
</evidence>
<dbReference type="SUPFAM" id="SSF46785">
    <property type="entry name" value="Winged helix' DNA-binding domain"/>
    <property type="match status" value="1"/>
</dbReference>
<dbReference type="InterPro" id="IPR019559">
    <property type="entry name" value="Cullin_neddylation_domain"/>
</dbReference>
<dbReference type="InterPro" id="IPR036388">
    <property type="entry name" value="WH-like_DNA-bd_sf"/>
</dbReference>
<dbReference type="InterPro" id="IPR036390">
    <property type="entry name" value="WH_DNA-bd_sf"/>
</dbReference>
<dbReference type="InterPro" id="IPR059120">
    <property type="entry name" value="Cullin-like_AB"/>
</dbReference>
<dbReference type="FunFam" id="1.20.1310.10:FF:000001">
    <property type="entry name" value="Cullin 3"/>
    <property type="match status" value="1"/>
</dbReference>
<dbReference type="SUPFAM" id="SSF74788">
    <property type="entry name" value="Cullin repeat-like"/>
    <property type="match status" value="1"/>
</dbReference>
<keyword evidence="5" id="KW-0832">Ubl conjugation</keyword>
<dbReference type="InterPro" id="IPR016159">
    <property type="entry name" value="Cullin_repeat-like_dom_sf"/>
</dbReference>
<dbReference type="PROSITE" id="PS01256">
    <property type="entry name" value="CULLIN_1"/>
    <property type="match status" value="1"/>
</dbReference>
<dbReference type="Pfam" id="PF10557">
    <property type="entry name" value="Cullin_Nedd8"/>
    <property type="match status" value="1"/>
</dbReference>
<dbReference type="SUPFAM" id="SSF75632">
    <property type="entry name" value="Cullin homology domain"/>
    <property type="match status" value="1"/>
</dbReference>
<dbReference type="GO" id="GO:0006511">
    <property type="term" value="P:ubiquitin-dependent protein catabolic process"/>
    <property type="evidence" value="ECO:0007669"/>
    <property type="project" value="InterPro"/>
</dbReference>
<organism evidence="10 11">
    <name type="scientific">Meripilus lineatus</name>
    <dbReference type="NCBI Taxonomy" id="2056292"/>
    <lineage>
        <taxon>Eukaryota</taxon>
        <taxon>Fungi</taxon>
        <taxon>Dikarya</taxon>
        <taxon>Basidiomycota</taxon>
        <taxon>Agaricomycotina</taxon>
        <taxon>Agaricomycetes</taxon>
        <taxon>Polyporales</taxon>
        <taxon>Meripilaceae</taxon>
        <taxon>Meripilus</taxon>
    </lineage>
</organism>
<keyword evidence="8" id="KW-0175">Coiled coil</keyword>
<sequence>MTTTAGALSMPPAGSDLHTTWAYLEDGLDYIMTKLPQGTSYSNYMGLYTVIYNYTSSAMVESGESAGQAQGSMCLRFKRDLAKDGLNPAGYDLYHRLSRYFGCHLKNLLESSDGLQGEVLLRFYAQEWDRYTTAVNYINRIFTHFNQHWVKGERYLALALWKSNYFLNVQTDNRNLTGTVLRLIERQRNGEMIDRGLVKKVVGSFVSLGLDKNDISKVSYEVYKDHFETPFLEETDKYYHEELKAFLAENSVHDYLKKAEERLRQEEDRLQRDLSMVTRKEMMKILYDVFVNGHKDVFLNTFKLLFLSDPYGVVRTACKILNHFPGQIGPFQSILEERVKSMGLDAVRRLVGENVDENEDVDTTAYVHTLLHVHRMASGLISHSFSGRAKVACMTNVDKACREFINHNAATGSSSTKSAKHLARYADALLGKNNKMAGEDLEDALDTVIVLLKYIDDKDVFLALYTTKLSKRLIHGISASDEAEASMISKLEEACGFEYTNKLKRMFMDVRLSKDLTDQCRERMQQKHDDMDITFSVMVLGTNVWPLHPPDHALAIPADLIPTYERFSKYFQKKHSGRRLTWLWNYSTNELRTNYLNHQYILVTSSWQMAVLLQYNNNDRMSLDELCSATNISKESLKQALAPLLRSKILVNKEMDQYHLNPDFRSKKTRINLNKPIKADQKSEATEILTTVNEGPGRRYLLQASIIRAQDDEKSATSSNEVITQISQRFTPKIPDIKKAIDHLLEKEYIERVEGTRDTFAYVA</sequence>
<keyword evidence="4" id="KW-0833">Ubl conjugation pathway</keyword>
<evidence type="ECO:0000256" key="1">
    <source>
        <dbReference type="ARBA" id="ARBA00004906"/>
    </source>
</evidence>
<keyword evidence="11" id="KW-1185">Reference proteome</keyword>
<dbReference type="InterPro" id="IPR036317">
    <property type="entry name" value="Cullin_homology_sf"/>
</dbReference>
<evidence type="ECO:0000256" key="7">
    <source>
        <dbReference type="RuleBase" id="RU003829"/>
    </source>
</evidence>
<dbReference type="EMBL" id="JANAWD010000144">
    <property type="protein sequence ID" value="KAJ3485716.1"/>
    <property type="molecule type" value="Genomic_DNA"/>
</dbReference>
<evidence type="ECO:0000256" key="8">
    <source>
        <dbReference type="SAM" id="Coils"/>
    </source>
</evidence>
<proteinExistence type="inferred from homology"/>
<comment type="pathway">
    <text evidence="1">Protein modification; protein ubiquitination.</text>
</comment>
<evidence type="ECO:0000259" key="9">
    <source>
        <dbReference type="PROSITE" id="PS50069"/>
    </source>
</evidence>
<dbReference type="Gene3D" id="1.20.1310.10">
    <property type="entry name" value="Cullin Repeats"/>
    <property type="match status" value="4"/>
</dbReference>
<dbReference type="Gene3D" id="4.10.1030.10">
    <property type="entry name" value="Ring Box Chain A, domain 5"/>
    <property type="match status" value="1"/>
</dbReference>
<evidence type="ECO:0000313" key="11">
    <source>
        <dbReference type="Proteomes" id="UP001212997"/>
    </source>
</evidence>
<reference evidence="10" key="1">
    <citation type="submission" date="2022-07" db="EMBL/GenBank/DDBJ databases">
        <title>Genome Sequence of Physisporinus lineatus.</title>
        <authorList>
            <person name="Buettner E."/>
        </authorList>
    </citation>
    <scope>NUCLEOTIDE SEQUENCE</scope>
    <source>
        <strain evidence="10">VT162</strain>
    </source>
</reference>
<dbReference type="SMART" id="SM00884">
    <property type="entry name" value="Cullin_Nedd8"/>
    <property type="match status" value="1"/>
</dbReference>
<gene>
    <name evidence="10" type="ORF">NLI96_g4760</name>
</gene>
<evidence type="ECO:0000256" key="5">
    <source>
        <dbReference type="ARBA" id="ARBA00022843"/>
    </source>
</evidence>
<dbReference type="Pfam" id="PF00888">
    <property type="entry name" value="Cullin"/>
    <property type="match status" value="1"/>
</dbReference>
<dbReference type="AlphaFoldDB" id="A0AAD5V6J7"/>
<dbReference type="PROSITE" id="PS50069">
    <property type="entry name" value="CULLIN_2"/>
    <property type="match status" value="1"/>
</dbReference>
<dbReference type="Pfam" id="PF26557">
    <property type="entry name" value="Cullin_AB"/>
    <property type="match status" value="1"/>
</dbReference>
<dbReference type="InterPro" id="IPR001373">
    <property type="entry name" value="Cullin_N"/>
</dbReference>
<dbReference type="SMART" id="SM00182">
    <property type="entry name" value="CULLIN"/>
    <property type="match status" value="1"/>
</dbReference>
<dbReference type="InterPro" id="IPR045093">
    <property type="entry name" value="Cullin"/>
</dbReference>
<keyword evidence="3" id="KW-1017">Isopeptide bond</keyword>
<dbReference type="InterPro" id="IPR016157">
    <property type="entry name" value="Cullin_CS"/>
</dbReference>
<dbReference type="PANTHER" id="PTHR11932">
    <property type="entry name" value="CULLIN"/>
    <property type="match status" value="1"/>
</dbReference>
<evidence type="ECO:0000256" key="6">
    <source>
        <dbReference type="PROSITE-ProRule" id="PRU00330"/>
    </source>
</evidence>
<accession>A0AAD5V6J7</accession>
<comment type="caution">
    <text evidence="10">The sequence shown here is derived from an EMBL/GenBank/DDBJ whole genome shotgun (WGS) entry which is preliminary data.</text>
</comment>
<dbReference type="InterPro" id="IPR016158">
    <property type="entry name" value="Cullin_homology"/>
</dbReference>
<name>A0AAD5V6J7_9APHY</name>
<dbReference type="Proteomes" id="UP001212997">
    <property type="component" value="Unassembled WGS sequence"/>
</dbReference>
<dbReference type="FunFam" id="4.10.1030.10:FF:000002">
    <property type="entry name" value="cullin homolog 1"/>
    <property type="match status" value="1"/>
</dbReference>
<feature type="coiled-coil region" evidence="8">
    <location>
        <begin position="253"/>
        <end position="280"/>
    </location>
</feature>
<protein>
    <recommendedName>
        <fullName evidence="9">Cullin family profile domain-containing protein</fullName>
    </recommendedName>
</protein>
<feature type="domain" description="Cullin family profile" evidence="9">
    <location>
        <begin position="417"/>
        <end position="645"/>
    </location>
</feature>
<evidence type="ECO:0000256" key="3">
    <source>
        <dbReference type="ARBA" id="ARBA00022499"/>
    </source>
</evidence>